<organism evidence="1 2">
    <name type="scientific">Angiostrongylus cantonensis</name>
    <name type="common">Rat lungworm</name>
    <dbReference type="NCBI Taxonomy" id="6313"/>
    <lineage>
        <taxon>Eukaryota</taxon>
        <taxon>Metazoa</taxon>
        <taxon>Ecdysozoa</taxon>
        <taxon>Nematoda</taxon>
        <taxon>Chromadorea</taxon>
        <taxon>Rhabditida</taxon>
        <taxon>Rhabditina</taxon>
        <taxon>Rhabditomorpha</taxon>
        <taxon>Strongyloidea</taxon>
        <taxon>Metastrongylidae</taxon>
        <taxon>Angiostrongylus</taxon>
    </lineage>
</organism>
<evidence type="ECO:0000313" key="1">
    <source>
        <dbReference type="Proteomes" id="UP000035642"/>
    </source>
</evidence>
<dbReference type="WBParaSite" id="ACAC_0000096801-mRNA-1">
    <property type="protein sequence ID" value="ACAC_0000096801-mRNA-1"/>
    <property type="gene ID" value="ACAC_0000096801"/>
</dbReference>
<dbReference type="Proteomes" id="UP000035642">
    <property type="component" value="Unassembled WGS sequence"/>
</dbReference>
<evidence type="ECO:0000313" key="2">
    <source>
        <dbReference type="WBParaSite" id="ACAC_0000096801-mRNA-1"/>
    </source>
</evidence>
<dbReference type="AlphaFoldDB" id="A0A0K0CUP9"/>
<name>A0A0K0CUP9_ANGCA</name>
<protein>
    <submittedName>
        <fullName evidence="2">PGRP domain-containing protein</fullName>
    </submittedName>
</protein>
<sequence length="103" mass="11494">MLIDDISDHERYEFSCERRGWAQFSGGVDRMFYTIVGETSLIMIGIRAIAIAPLQPPTLVECALMALQDQYCNKYDVGARMGGLSPEDIKKMVGYRGTSLIPT</sequence>
<keyword evidence="1" id="KW-1185">Reference proteome</keyword>
<reference evidence="1" key="1">
    <citation type="submission" date="2012-09" db="EMBL/GenBank/DDBJ databases">
        <authorList>
            <person name="Martin A.A."/>
        </authorList>
    </citation>
    <scope>NUCLEOTIDE SEQUENCE</scope>
</reference>
<reference evidence="2" key="2">
    <citation type="submission" date="2017-02" db="UniProtKB">
        <authorList>
            <consortium name="WormBaseParasite"/>
        </authorList>
    </citation>
    <scope>IDENTIFICATION</scope>
</reference>
<dbReference type="STRING" id="6313.A0A0K0CUP9"/>
<proteinExistence type="predicted"/>
<accession>A0A0K0CUP9</accession>